<dbReference type="Gene3D" id="3.30.750.24">
    <property type="entry name" value="STAS domain"/>
    <property type="match status" value="1"/>
</dbReference>
<comment type="similarity">
    <text evidence="1 2">Belongs to the anti-sigma-factor antagonist family.</text>
</comment>
<protein>
    <recommendedName>
        <fullName evidence="2">Anti-sigma factor antagonist</fullName>
    </recommendedName>
</protein>
<dbReference type="InterPro" id="IPR036513">
    <property type="entry name" value="STAS_dom_sf"/>
</dbReference>
<dbReference type="EMBL" id="MEIA01000439">
    <property type="protein sequence ID" value="OJF11118.1"/>
    <property type="molecule type" value="Genomic_DNA"/>
</dbReference>
<dbReference type="InterPro" id="IPR058548">
    <property type="entry name" value="MlaB-like_STAS"/>
</dbReference>
<evidence type="ECO:0000313" key="5">
    <source>
        <dbReference type="Proteomes" id="UP000182486"/>
    </source>
</evidence>
<gene>
    <name evidence="4" type="ORF">BG844_28690</name>
</gene>
<keyword evidence="5" id="KW-1185">Reference proteome</keyword>
<dbReference type="SUPFAM" id="SSF52091">
    <property type="entry name" value="SpoIIaa-like"/>
    <property type="match status" value="1"/>
</dbReference>
<proteinExistence type="inferred from homology"/>
<evidence type="ECO:0000256" key="2">
    <source>
        <dbReference type="RuleBase" id="RU003749"/>
    </source>
</evidence>
<dbReference type="InterPro" id="IPR002645">
    <property type="entry name" value="STAS_dom"/>
</dbReference>
<feature type="domain" description="STAS" evidence="3">
    <location>
        <begin position="7"/>
        <end position="110"/>
    </location>
</feature>
<dbReference type="NCBIfam" id="TIGR00377">
    <property type="entry name" value="ant_ant_sig"/>
    <property type="match status" value="1"/>
</dbReference>
<dbReference type="PANTHER" id="PTHR33495">
    <property type="entry name" value="ANTI-SIGMA FACTOR ANTAGONIST TM_1081-RELATED-RELATED"/>
    <property type="match status" value="1"/>
</dbReference>
<dbReference type="PANTHER" id="PTHR33495:SF2">
    <property type="entry name" value="ANTI-SIGMA FACTOR ANTAGONIST TM_1081-RELATED"/>
    <property type="match status" value="1"/>
</dbReference>
<reference evidence="4 5" key="1">
    <citation type="submission" date="2016-09" db="EMBL/GenBank/DDBJ databases">
        <title>Couchioplanes caeruleus draft genome sequence.</title>
        <authorList>
            <person name="Sheehan J."/>
            <person name="Caffrey P."/>
        </authorList>
    </citation>
    <scope>NUCLEOTIDE SEQUENCE [LARGE SCALE GENOMIC DNA]</scope>
    <source>
        <strain evidence="4 5">DSM 43634</strain>
    </source>
</reference>
<evidence type="ECO:0000259" key="3">
    <source>
        <dbReference type="PROSITE" id="PS50801"/>
    </source>
</evidence>
<dbReference type="Proteomes" id="UP000182486">
    <property type="component" value="Unassembled WGS sequence"/>
</dbReference>
<name>A0A1K0GG21_9ACTN</name>
<sequence length="110" mass="12216">MNTNLTWQYQIRTDAGHRIVTLSGEIDMIGVERLQELLQDAVRSAELVTVDIAGVGFIDSTVISALVAARNAAHRIGRRFTVINPATHVRRVLHMTGVLDNLTIPHPRRP</sequence>
<accession>A0A1K0GG21</accession>
<dbReference type="PROSITE" id="PS50801">
    <property type="entry name" value="STAS"/>
    <property type="match status" value="1"/>
</dbReference>
<dbReference type="AlphaFoldDB" id="A0A1K0GG21"/>
<evidence type="ECO:0000256" key="1">
    <source>
        <dbReference type="ARBA" id="ARBA00009013"/>
    </source>
</evidence>
<dbReference type="Pfam" id="PF13466">
    <property type="entry name" value="STAS_2"/>
    <property type="match status" value="1"/>
</dbReference>
<dbReference type="InterPro" id="IPR003658">
    <property type="entry name" value="Anti-sigma_ant"/>
</dbReference>
<dbReference type="RefSeq" id="WP_071808431.1">
    <property type="nucleotide sequence ID" value="NZ_MEIA01000439.1"/>
</dbReference>
<dbReference type="GO" id="GO:0043856">
    <property type="term" value="F:anti-sigma factor antagonist activity"/>
    <property type="evidence" value="ECO:0007669"/>
    <property type="project" value="InterPro"/>
</dbReference>
<dbReference type="CDD" id="cd07043">
    <property type="entry name" value="STAS_anti-anti-sigma_factors"/>
    <property type="match status" value="1"/>
</dbReference>
<evidence type="ECO:0000313" key="4">
    <source>
        <dbReference type="EMBL" id="OJF11118.1"/>
    </source>
</evidence>
<organism evidence="4 5">
    <name type="scientific">Couchioplanes caeruleus subsp. caeruleus</name>
    <dbReference type="NCBI Taxonomy" id="56427"/>
    <lineage>
        <taxon>Bacteria</taxon>
        <taxon>Bacillati</taxon>
        <taxon>Actinomycetota</taxon>
        <taxon>Actinomycetes</taxon>
        <taxon>Micromonosporales</taxon>
        <taxon>Micromonosporaceae</taxon>
        <taxon>Couchioplanes</taxon>
    </lineage>
</organism>
<comment type="caution">
    <text evidence="4">The sequence shown here is derived from an EMBL/GenBank/DDBJ whole genome shotgun (WGS) entry which is preliminary data.</text>
</comment>